<feature type="signal peptide" evidence="1">
    <location>
        <begin position="1"/>
        <end position="30"/>
    </location>
</feature>
<dbReference type="EMBL" id="JBHTIW010000002">
    <property type="protein sequence ID" value="MFD0918905.1"/>
    <property type="molecule type" value="Genomic_DNA"/>
</dbReference>
<reference evidence="3" key="1">
    <citation type="journal article" date="2019" name="Int. J. Syst. Evol. Microbiol.">
        <title>The Global Catalogue of Microorganisms (GCM) 10K type strain sequencing project: providing services to taxonomists for standard genome sequencing and annotation.</title>
        <authorList>
            <consortium name="The Broad Institute Genomics Platform"/>
            <consortium name="The Broad Institute Genome Sequencing Center for Infectious Disease"/>
            <person name="Wu L."/>
            <person name="Ma J."/>
        </authorList>
    </citation>
    <scope>NUCLEOTIDE SEQUENCE [LARGE SCALE GENOMIC DNA]</scope>
    <source>
        <strain evidence="3">CCUG 56401</strain>
    </source>
</reference>
<comment type="caution">
    <text evidence="2">The sequence shown here is derived from an EMBL/GenBank/DDBJ whole genome shotgun (WGS) entry which is preliminary data.</text>
</comment>
<keyword evidence="3" id="KW-1185">Reference proteome</keyword>
<name>A0ABW3FPG3_9PSEU</name>
<dbReference type="RefSeq" id="WP_263250713.1">
    <property type="nucleotide sequence ID" value="NZ_BAABLT010000033.1"/>
</dbReference>
<accession>A0ABW3FPG3</accession>
<dbReference type="Proteomes" id="UP001597018">
    <property type="component" value="Unassembled WGS sequence"/>
</dbReference>
<feature type="chain" id="PRO_5045929194" evidence="1">
    <location>
        <begin position="31"/>
        <end position="194"/>
    </location>
</feature>
<organism evidence="2 3">
    <name type="scientific">Saccharopolyspora rosea</name>
    <dbReference type="NCBI Taxonomy" id="524884"/>
    <lineage>
        <taxon>Bacteria</taxon>
        <taxon>Bacillati</taxon>
        <taxon>Actinomycetota</taxon>
        <taxon>Actinomycetes</taxon>
        <taxon>Pseudonocardiales</taxon>
        <taxon>Pseudonocardiaceae</taxon>
        <taxon>Saccharopolyspora</taxon>
    </lineage>
</organism>
<sequence length="194" mass="21037">MRKFTRASSLVAVFVASVLSVMGAAPYAGAEAKPAATVQPQKEQAGYTIEVAGVRYSPVQPKAIWAACGMNDPVGKVVRTFPRNGAPGAGGNSNLLCGTEGFGYRHIKARHMQDWQNLAGVVGSDWRSFTDWAVEQILKAPEPGSPVYDKARDTWTYRAPVQIRDSNGRVVDTYRPIVAIANQDQKIITAYPAR</sequence>
<protein>
    <submittedName>
        <fullName evidence="2">Uncharacterized protein</fullName>
    </submittedName>
</protein>
<proteinExistence type="predicted"/>
<evidence type="ECO:0000256" key="1">
    <source>
        <dbReference type="SAM" id="SignalP"/>
    </source>
</evidence>
<keyword evidence="1" id="KW-0732">Signal</keyword>
<evidence type="ECO:0000313" key="3">
    <source>
        <dbReference type="Proteomes" id="UP001597018"/>
    </source>
</evidence>
<evidence type="ECO:0000313" key="2">
    <source>
        <dbReference type="EMBL" id="MFD0918905.1"/>
    </source>
</evidence>
<gene>
    <name evidence="2" type="ORF">ACFQ16_04035</name>
</gene>